<name>L1LCF2_THEEQ</name>
<reference evidence="1 2" key="1">
    <citation type="journal article" date="2012" name="BMC Genomics">
        <title>Comparative genomic analysis and phylogenetic position of Theileria equi.</title>
        <authorList>
            <person name="Kappmeyer L.S."/>
            <person name="Thiagarajan M."/>
            <person name="Herndon D.R."/>
            <person name="Ramsay J.D."/>
            <person name="Caler E."/>
            <person name="Djikeng A."/>
            <person name="Gillespie J.J."/>
            <person name="Lau A.O."/>
            <person name="Roalson E.H."/>
            <person name="Silva J.C."/>
            <person name="Silva M.G."/>
            <person name="Suarez C.E."/>
            <person name="Ueti M.W."/>
            <person name="Nene V.M."/>
            <person name="Mealey R.H."/>
            <person name="Knowles D.P."/>
            <person name="Brayton K.A."/>
        </authorList>
    </citation>
    <scope>NUCLEOTIDE SEQUENCE [LARGE SCALE GENOMIC DNA]</scope>
    <source>
        <strain evidence="1 2">WA</strain>
    </source>
</reference>
<dbReference type="OrthoDB" id="361175at2759"/>
<evidence type="ECO:0000313" key="1">
    <source>
        <dbReference type="EMBL" id="EKX72930.1"/>
    </source>
</evidence>
<dbReference type="Proteomes" id="UP000031512">
    <property type="component" value="Unassembled WGS sequence"/>
</dbReference>
<evidence type="ECO:0000313" key="2">
    <source>
        <dbReference type="Proteomes" id="UP000031512"/>
    </source>
</evidence>
<dbReference type="KEGG" id="beq:BEWA_014890"/>
<dbReference type="VEuPathDB" id="PiroplasmaDB:BEWA_014890"/>
<dbReference type="AlphaFoldDB" id="L1LCF2"/>
<organism evidence="1 2">
    <name type="scientific">Theileria equi strain WA</name>
    <dbReference type="NCBI Taxonomy" id="1537102"/>
    <lineage>
        <taxon>Eukaryota</taxon>
        <taxon>Sar</taxon>
        <taxon>Alveolata</taxon>
        <taxon>Apicomplexa</taxon>
        <taxon>Aconoidasida</taxon>
        <taxon>Piroplasmida</taxon>
        <taxon>Theileriidae</taxon>
        <taxon>Theileria</taxon>
    </lineage>
</organism>
<proteinExistence type="predicted"/>
<accession>L1LCF2</accession>
<dbReference type="EMBL" id="ACOU01000004">
    <property type="protein sequence ID" value="EKX72930.1"/>
    <property type="molecule type" value="Genomic_DNA"/>
</dbReference>
<gene>
    <name evidence="1" type="ORF">BEWA_014890</name>
</gene>
<comment type="caution">
    <text evidence="1">The sequence shown here is derived from an EMBL/GenBank/DDBJ whole genome shotgun (WGS) entry which is preliminary data.</text>
</comment>
<dbReference type="SUPFAM" id="SSF48256">
    <property type="entry name" value="Citrate synthase"/>
    <property type="match status" value="1"/>
</dbReference>
<dbReference type="GO" id="GO:0046912">
    <property type="term" value="F:acyltransferase activity, acyl groups converted into alkyl on transfer"/>
    <property type="evidence" value="ECO:0007669"/>
    <property type="project" value="InterPro"/>
</dbReference>
<sequence length="86" mass="9864">MTPLLELESKLNGKAHPVFEMYIAYSIMELTRYHSKNSIELMKSILTLSRIAGWISHISEQTKIGRRIEHLSAYIGVPPRNINPDL</sequence>
<keyword evidence="2" id="KW-1185">Reference proteome</keyword>
<dbReference type="RefSeq" id="XP_004832382.1">
    <property type="nucleotide sequence ID" value="XM_004832325.1"/>
</dbReference>
<protein>
    <submittedName>
        <fullName evidence="1">Uncharacterized protein</fullName>
    </submittedName>
</protein>
<dbReference type="GeneID" id="15804565"/>
<dbReference type="InterPro" id="IPR036969">
    <property type="entry name" value="Citrate_synthase_sf"/>
</dbReference>